<name>A0AC34G9F2_9BILA</name>
<sequence length="269" mass="30826">MAFIPTYFASSEFFKRKNIIYGITEDSKDIIMVFEEEKECSSIFDRQNKENGNSGMFAEYPDIIEIRIFLIIIQKIKDYGSRQNFEPILKAVFDAAYSNERKKYLAILKKKKLSKLYLTDQLNNERERSSSNNNNQQDTTMNNIYDDEDDVIIVVKPEIDVDQENVPSRFSANTNDVIVLGSDTEEEENNETTSKYGGSFSDEDFEKDDEGTSYGNNEDDEMSDDDDVAINIKPEIEDVKTAAANNNFRLAKDADEIIVLESDSEESND</sequence>
<organism evidence="1 2">
    <name type="scientific">Panagrolaimus sp. ES5</name>
    <dbReference type="NCBI Taxonomy" id="591445"/>
    <lineage>
        <taxon>Eukaryota</taxon>
        <taxon>Metazoa</taxon>
        <taxon>Ecdysozoa</taxon>
        <taxon>Nematoda</taxon>
        <taxon>Chromadorea</taxon>
        <taxon>Rhabditida</taxon>
        <taxon>Tylenchina</taxon>
        <taxon>Panagrolaimomorpha</taxon>
        <taxon>Panagrolaimoidea</taxon>
        <taxon>Panagrolaimidae</taxon>
        <taxon>Panagrolaimus</taxon>
    </lineage>
</organism>
<evidence type="ECO:0000313" key="2">
    <source>
        <dbReference type="WBParaSite" id="ES5_v2.g26301.t1"/>
    </source>
</evidence>
<proteinExistence type="predicted"/>
<evidence type="ECO:0000313" key="1">
    <source>
        <dbReference type="Proteomes" id="UP000887579"/>
    </source>
</evidence>
<dbReference type="WBParaSite" id="ES5_v2.g26301.t1">
    <property type="protein sequence ID" value="ES5_v2.g26301.t1"/>
    <property type="gene ID" value="ES5_v2.g26301"/>
</dbReference>
<dbReference type="Proteomes" id="UP000887579">
    <property type="component" value="Unplaced"/>
</dbReference>
<protein>
    <submittedName>
        <fullName evidence="2">Uncharacterized protein</fullName>
    </submittedName>
</protein>
<reference evidence="2" key="1">
    <citation type="submission" date="2022-11" db="UniProtKB">
        <authorList>
            <consortium name="WormBaseParasite"/>
        </authorList>
    </citation>
    <scope>IDENTIFICATION</scope>
</reference>
<accession>A0AC34G9F2</accession>